<evidence type="ECO:0000259" key="4">
    <source>
        <dbReference type="PROSITE" id="PS50042"/>
    </source>
</evidence>
<dbReference type="PROSITE" id="PS50042">
    <property type="entry name" value="CNMP_BINDING_3"/>
    <property type="match status" value="1"/>
</dbReference>
<dbReference type="AlphaFoldDB" id="A0A7R7EJT0"/>
<reference evidence="5 6" key="1">
    <citation type="submission" date="2020-11" db="EMBL/GenBank/DDBJ databases">
        <title>Draft genome sequencing of a Lachnospiraceae strain isolated from anoxic soil subjected to BSD treatment.</title>
        <authorList>
            <person name="Uek A."/>
            <person name="Tonouchi A."/>
        </authorList>
    </citation>
    <scope>NUCLEOTIDE SEQUENCE [LARGE SCALE GENOMIC DNA]</scope>
    <source>
        <strain evidence="5 6">TB5</strain>
    </source>
</reference>
<dbReference type="GO" id="GO:0006355">
    <property type="term" value="P:regulation of DNA-templated transcription"/>
    <property type="evidence" value="ECO:0007669"/>
    <property type="project" value="InterPro"/>
</dbReference>
<organism evidence="5 6">
    <name type="scientific">Anaeromicropila herbilytica</name>
    <dbReference type="NCBI Taxonomy" id="2785025"/>
    <lineage>
        <taxon>Bacteria</taxon>
        <taxon>Bacillati</taxon>
        <taxon>Bacillota</taxon>
        <taxon>Clostridia</taxon>
        <taxon>Lachnospirales</taxon>
        <taxon>Lachnospiraceae</taxon>
        <taxon>Anaeromicropila</taxon>
    </lineage>
</organism>
<gene>
    <name evidence="5" type="ORF">bsdtb5_13820</name>
</gene>
<evidence type="ECO:0000313" key="6">
    <source>
        <dbReference type="Proteomes" id="UP000595897"/>
    </source>
</evidence>
<dbReference type="GO" id="GO:0003677">
    <property type="term" value="F:DNA binding"/>
    <property type="evidence" value="ECO:0007669"/>
    <property type="project" value="UniProtKB-KW"/>
</dbReference>
<keyword evidence="6" id="KW-1185">Reference proteome</keyword>
<dbReference type="KEGG" id="ahb:bsdtb5_13820"/>
<dbReference type="InterPro" id="IPR014710">
    <property type="entry name" value="RmlC-like_jellyroll"/>
</dbReference>
<feature type="domain" description="Cyclic nucleotide-binding" evidence="4">
    <location>
        <begin position="8"/>
        <end position="140"/>
    </location>
</feature>
<keyword evidence="3" id="KW-0804">Transcription</keyword>
<keyword evidence="1" id="KW-0805">Transcription regulation</keyword>
<proteinExistence type="predicted"/>
<dbReference type="SUPFAM" id="SSF51206">
    <property type="entry name" value="cAMP-binding domain-like"/>
    <property type="match status" value="1"/>
</dbReference>
<dbReference type="Pfam" id="PF00027">
    <property type="entry name" value="cNMP_binding"/>
    <property type="match status" value="1"/>
</dbReference>
<dbReference type="EMBL" id="AP024169">
    <property type="protein sequence ID" value="BCN30087.1"/>
    <property type="molecule type" value="Genomic_DNA"/>
</dbReference>
<dbReference type="Gene3D" id="2.60.120.10">
    <property type="entry name" value="Jelly Rolls"/>
    <property type="match status" value="1"/>
</dbReference>
<dbReference type="InterPro" id="IPR036390">
    <property type="entry name" value="WH_DNA-bd_sf"/>
</dbReference>
<name>A0A7R7EJT0_9FIRM</name>
<accession>A0A7R7EJT0</accession>
<dbReference type="InterPro" id="IPR018490">
    <property type="entry name" value="cNMP-bd_dom_sf"/>
</dbReference>
<sequence length="237" mass="28178">MNTLFNTMFDGLTEDKKNYMMEYLKNAPDWFLESVQIVKKKKNTIFIHEGSDVENIYILMDGIVRAMDYRIFEIAYDYMWFYPVNVFGSMEILLKNYQFKTTLIAFTDCRMLVIPRSQFEKWILNDTNALQMEMQSICTTLLEQARKERVFLFLQGMDRLCYLLVQIYEQTGKKECVVTLTRKELSDRTGLCVKTINRSVSKLFDNEYIGRSGNKILISNEQYQRMKDYLKPLVEQC</sequence>
<evidence type="ECO:0000256" key="1">
    <source>
        <dbReference type="ARBA" id="ARBA00023015"/>
    </source>
</evidence>
<evidence type="ECO:0000313" key="5">
    <source>
        <dbReference type="EMBL" id="BCN30087.1"/>
    </source>
</evidence>
<keyword evidence="2" id="KW-0238">DNA-binding</keyword>
<dbReference type="CDD" id="cd00038">
    <property type="entry name" value="CAP_ED"/>
    <property type="match status" value="1"/>
</dbReference>
<dbReference type="InterPro" id="IPR000595">
    <property type="entry name" value="cNMP-bd_dom"/>
</dbReference>
<evidence type="ECO:0000256" key="3">
    <source>
        <dbReference type="ARBA" id="ARBA00023163"/>
    </source>
</evidence>
<dbReference type="Proteomes" id="UP000595897">
    <property type="component" value="Chromosome"/>
</dbReference>
<dbReference type="SUPFAM" id="SSF46785">
    <property type="entry name" value="Winged helix' DNA-binding domain"/>
    <property type="match status" value="1"/>
</dbReference>
<dbReference type="InterPro" id="IPR036388">
    <property type="entry name" value="WH-like_DNA-bd_sf"/>
</dbReference>
<dbReference type="Gene3D" id="1.10.10.10">
    <property type="entry name" value="Winged helix-like DNA-binding domain superfamily/Winged helix DNA-binding domain"/>
    <property type="match status" value="1"/>
</dbReference>
<evidence type="ECO:0000256" key="2">
    <source>
        <dbReference type="ARBA" id="ARBA00023125"/>
    </source>
</evidence>
<dbReference type="InterPro" id="IPR012318">
    <property type="entry name" value="HTH_CRP"/>
</dbReference>
<dbReference type="Pfam" id="PF13545">
    <property type="entry name" value="HTH_Crp_2"/>
    <property type="match status" value="1"/>
</dbReference>
<protein>
    <submittedName>
        <fullName evidence="5">Copper transporter</fullName>
    </submittedName>
</protein>
<dbReference type="RefSeq" id="WP_271715334.1">
    <property type="nucleotide sequence ID" value="NZ_AP024169.1"/>
</dbReference>